<dbReference type="AlphaFoldDB" id="A0A9N9DGV7"/>
<dbReference type="Proteomes" id="UP000789570">
    <property type="component" value="Unassembled WGS sequence"/>
</dbReference>
<evidence type="ECO:0000313" key="1">
    <source>
        <dbReference type="EMBL" id="CAG8637878.1"/>
    </source>
</evidence>
<sequence>WLLNLKIAIILNNYVSTAPYNVQNLQAPNEYILLMGYKTLANLIISL</sequence>
<reference evidence="1" key="1">
    <citation type="submission" date="2021-06" db="EMBL/GenBank/DDBJ databases">
        <authorList>
            <person name="Kallberg Y."/>
            <person name="Tangrot J."/>
            <person name="Rosling A."/>
        </authorList>
    </citation>
    <scope>NUCLEOTIDE SEQUENCE</scope>
    <source>
        <strain evidence="1">UK204</strain>
    </source>
</reference>
<keyword evidence="2" id="KW-1185">Reference proteome</keyword>
<evidence type="ECO:0000313" key="2">
    <source>
        <dbReference type="Proteomes" id="UP000789570"/>
    </source>
</evidence>
<protein>
    <submittedName>
        <fullName evidence="1">8014_t:CDS:1</fullName>
    </submittedName>
</protein>
<dbReference type="EMBL" id="CAJVPQ010003807">
    <property type="protein sequence ID" value="CAG8637878.1"/>
    <property type="molecule type" value="Genomic_DNA"/>
</dbReference>
<name>A0A9N9DGV7_9GLOM</name>
<proteinExistence type="predicted"/>
<gene>
    <name evidence="1" type="ORF">FCALED_LOCUS10409</name>
</gene>
<accession>A0A9N9DGV7</accession>
<comment type="caution">
    <text evidence="1">The sequence shown here is derived from an EMBL/GenBank/DDBJ whole genome shotgun (WGS) entry which is preliminary data.</text>
</comment>
<organism evidence="1 2">
    <name type="scientific">Funneliformis caledonium</name>
    <dbReference type="NCBI Taxonomy" id="1117310"/>
    <lineage>
        <taxon>Eukaryota</taxon>
        <taxon>Fungi</taxon>
        <taxon>Fungi incertae sedis</taxon>
        <taxon>Mucoromycota</taxon>
        <taxon>Glomeromycotina</taxon>
        <taxon>Glomeromycetes</taxon>
        <taxon>Glomerales</taxon>
        <taxon>Glomeraceae</taxon>
        <taxon>Funneliformis</taxon>
    </lineage>
</organism>
<feature type="non-terminal residue" evidence="1">
    <location>
        <position position="47"/>
    </location>
</feature>